<comment type="caution">
    <text evidence="3">The sequence shown here is derived from an EMBL/GenBank/DDBJ whole genome shotgun (WGS) entry which is preliminary data.</text>
</comment>
<dbReference type="Proteomes" id="UP000295270">
    <property type="component" value="Unassembled WGS sequence"/>
</dbReference>
<name>A0A4Y7UHZ0_9FLAO</name>
<evidence type="ECO:0000313" key="5">
    <source>
        <dbReference type="Proteomes" id="UP000298340"/>
    </source>
</evidence>
<evidence type="ECO:0000256" key="1">
    <source>
        <dbReference type="SAM" id="Phobius"/>
    </source>
</evidence>
<sequence length="170" mass="20100">MNYYTYWSISDLPTNSIKSFEVFLWITLLSIILWVIIKRYKKQNGDYEKLILLWTTGIIFLFSFTVFSYLKFFTKETTEERIQNYLKSSHILTVEGLISDFESIKPANRRGRVTIESFVVDSVEFEYDDALLGRFNRFSKTNNRVFKNGLSVKITYGKTKHEILKVEIAK</sequence>
<feature type="transmembrane region" description="Helical" evidence="1">
    <location>
        <begin position="20"/>
        <end position="37"/>
    </location>
</feature>
<accession>A0A4Y7UHZ0</accession>
<dbReference type="EMBL" id="QWDN01000001">
    <property type="protein sequence ID" value="TEB46075.1"/>
    <property type="molecule type" value="Genomic_DNA"/>
</dbReference>
<dbReference type="RefSeq" id="WP_132032405.1">
    <property type="nucleotide sequence ID" value="NZ_QWDN01000001.1"/>
</dbReference>
<keyword evidence="1" id="KW-0812">Transmembrane</keyword>
<organism evidence="3 5">
    <name type="scientific">Flavobacterium circumlabens</name>
    <dbReference type="NCBI Taxonomy" id="2133765"/>
    <lineage>
        <taxon>Bacteria</taxon>
        <taxon>Pseudomonadati</taxon>
        <taxon>Bacteroidota</taxon>
        <taxon>Flavobacteriia</taxon>
        <taxon>Flavobacteriales</taxon>
        <taxon>Flavobacteriaceae</taxon>
        <taxon>Flavobacterium</taxon>
    </lineage>
</organism>
<proteinExistence type="predicted"/>
<dbReference type="Proteomes" id="UP000298340">
    <property type="component" value="Unassembled WGS sequence"/>
</dbReference>
<reference evidence="2" key="3">
    <citation type="submission" date="2019-03" db="EMBL/GenBank/DDBJ databases">
        <authorList>
            <person name="Whitman W."/>
            <person name="Huntemann M."/>
            <person name="Clum A."/>
            <person name="Pillay M."/>
            <person name="Palaniappan K."/>
            <person name="Varghese N."/>
            <person name="Mikhailova N."/>
            <person name="Stamatis D."/>
            <person name="Reddy T."/>
            <person name="Daum C."/>
            <person name="Shapiro N."/>
            <person name="Ivanova N."/>
            <person name="Kyrpides N."/>
            <person name="Woyke T."/>
        </authorList>
    </citation>
    <scope>NUCLEOTIDE SEQUENCE</scope>
    <source>
        <strain evidence="2">P5626</strain>
    </source>
</reference>
<reference evidence="3 5" key="2">
    <citation type="journal article" date="2018" name="Syst. Appl. Microbiol.">
        <title>Flavobacterium circumlabens sp. nov. and Flavobacterium cupreum sp. nov., two psychrotrophic species isolated from Antarctic environmental samples.</title>
        <authorList>
            <person name="Kralova S."/>
            <person name="Busse H.J."/>
            <person name="Svec P."/>
            <person name="Maslanova I."/>
            <person name="Stankova E."/>
            <person name="Bartak M."/>
            <person name="Sedlacek I."/>
        </authorList>
    </citation>
    <scope>NUCLEOTIDE SEQUENCE [LARGE SCALE GENOMIC DNA]</scope>
    <source>
        <strain evidence="3 5">CCM 8828</strain>
    </source>
</reference>
<gene>
    <name evidence="3" type="ORF">D0809_03515</name>
    <name evidence="2" type="ORF">EV142_101537</name>
</gene>
<dbReference type="OrthoDB" id="1264160at2"/>
<reference evidence="2 4" key="1">
    <citation type="journal article" date="2015" name="Stand. Genomic Sci.">
        <title>Genomic Encyclopedia of Bacterial and Archaeal Type Strains, Phase III: the genomes of soil and plant-associated and newly described type strains.</title>
        <authorList>
            <person name="Whitman W.B."/>
            <person name="Woyke T."/>
            <person name="Klenk H.P."/>
            <person name="Zhou Y."/>
            <person name="Lilburn T.G."/>
            <person name="Beck B.J."/>
            <person name="De Vos P."/>
            <person name="Vandamme P."/>
            <person name="Eisen J.A."/>
            <person name="Garrity G."/>
            <person name="Hugenholtz P."/>
            <person name="Kyrpides N.C."/>
        </authorList>
    </citation>
    <scope>NUCLEOTIDE SEQUENCE [LARGE SCALE GENOMIC DNA]</scope>
    <source>
        <strain evidence="2 4">P5626</strain>
    </source>
</reference>
<keyword evidence="1" id="KW-0472">Membrane</keyword>
<feature type="transmembrane region" description="Helical" evidence="1">
    <location>
        <begin position="49"/>
        <end position="70"/>
    </location>
</feature>
<protein>
    <submittedName>
        <fullName evidence="3">Uncharacterized protein</fullName>
    </submittedName>
</protein>
<keyword evidence="1" id="KW-1133">Transmembrane helix</keyword>
<dbReference type="AlphaFoldDB" id="A0A4Y7UHZ0"/>
<evidence type="ECO:0000313" key="4">
    <source>
        <dbReference type="Proteomes" id="UP000295270"/>
    </source>
</evidence>
<evidence type="ECO:0000313" key="2">
    <source>
        <dbReference type="EMBL" id="TCN60956.1"/>
    </source>
</evidence>
<evidence type="ECO:0000313" key="3">
    <source>
        <dbReference type="EMBL" id="TEB46075.1"/>
    </source>
</evidence>
<dbReference type="EMBL" id="SLWA01000001">
    <property type="protein sequence ID" value="TCN60956.1"/>
    <property type="molecule type" value="Genomic_DNA"/>
</dbReference>
<keyword evidence="4" id="KW-1185">Reference proteome</keyword>